<proteinExistence type="inferred from homology"/>
<sequence>MSTFITISVEEKNKNYIENGFNIIKDVDNSISSYNPNSIIYELNKNLFKIGLDEYSYEALKLSQRYYKRTDGYFDITIGSITKSLYRFGEEQRVATRKELSGAIVKIQGLHVEKEKACIEYGMQVDLGGMGKGFAVDKVAEYFRNKDIENATIRASGDIRCLSTCSIHVQDPFSETHLLSFETSKKDLGITTSGNYNRYVKTTKNNHLINPKLKAPQTKFISITLIGSMPSADLDAYATAASVMPTNKAYKFLDSLGVGYIVMQSDKKIIISKNISKFTKNLLINNAVKD</sequence>
<dbReference type="KEGG" id="sbal:HUE88_05025"/>
<dbReference type="PIRSF" id="PIRSF006268">
    <property type="entry name" value="ApbE"/>
    <property type="match status" value="1"/>
</dbReference>
<accession>A0A7S7LXS7</accession>
<organism evidence="12 13">
    <name type="scientific">Candidatus Sulfurimonas baltica</name>
    <dbReference type="NCBI Taxonomy" id="2740404"/>
    <lineage>
        <taxon>Bacteria</taxon>
        <taxon>Pseudomonadati</taxon>
        <taxon>Campylobacterota</taxon>
        <taxon>Epsilonproteobacteria</taxon>
        <taxon>Campylobacterales</taxon>
        <taxon>Sulfurimonadaceae</taxon>
        <taxon>Sulfurimonas</taxon>
    </lineage>
</organism>
<dbReference type="InterPro" id="IPR024932">
    <property type="entry name" value="ApbE"/>
</dbReference>
<dbReference type="EMBL" id="CP054492">
    <property type="protein sequence ID" value="QOY53438.1"/>
    <property type="molecule type" value="Genomic_DNA"/>
</dbReference>
<gene>
    <name evidence="12" type="ORF">HUE88_05025</name>
</gene>
<evidence type="ECO:0000256" key="9">
    <source>
        <dbReference type="ARBA" id="ARBA00048540"/>
    </source>
</evidence>
<feature type="binding site" evidence="11">
    <location>
        <position position="235"/>
    </location>
    <ligand>
        <name>Mg(2+)</name>
        <dbReference type="ChEBI" id="CHEBI:18420"/>
    </ligand>
</feature>
<dbReference type="PANTHER" id="PTHR30040">
    <property type="entry name" value="THIAMINE BIOSYNTHESIS LIPOPROTEIN APBE"/>
    <property type="match status" value="1"/>
</dbReference>
<comment type="similarity">
    <text evidence="10">Belongs to the ApbE family.</text>
</comment>
<evidence type="ECO:0000256" key="4">
    <source>
        <dbReference type="ARBA" id="ARBA00022679"/>
    </source>
</evidence>
<evidence type="ECO:0000256" key="11">
    <source>
        <dbReference type="PIRSR" id="PIRSR006268-2"/>
    </source>
</evidence>
<evidence type="ECO:0000256" key="6">
    <source>
        <dbReference type="ARBA" id="ARBA00022827"/>
    </source>
</evidence>
<comment type="catalytic activity">
    <reaction evidence="9 10">
        <text>L-threonyl-[protein] + FAD = FMN-L-threonyl-[protein] + AMP + H(+)</text>
        <dbReference type="Rhea" id="RHEA:36847"/>
        <dbReference type="Rhea" id="RHEA-COMP:11060"/>
        <dbReference type="Rhea" id="RHEA-COMP:11061"/>
        <dbReference type="ChEBI" id="CHEBI:15378"/>
        <dbReference type="ChEBI" id="CHEBI:30013"/>
        <dbReference type="ChEBI" id="CHEBI:57692"/>
        <dbReference type="ChEBI" id="CHEBI:74257"/>
        <dbReference type="ChEBI" id="CHEBI:456215"/>
        <dbReference type="EC" id="2.7.1.180"/>
    </reaction>
</comment>
<protein>
    <recommendedName>
        <fullName evidence="2 10">FAD:protein FMN transferase</fullName>
        <ecNumber evidence="1 10">2.7.1.180</ecNumber>
    </recommendedName>
    <alternativeName>
        <fullName evidence="8 10">Flavin transferase</fullName>
    </alternativeName>
</protein>
<keyword evidence="7 10" id="KW-0460">Magnesium</keyword>
<keyword evidence="5 10" id="KW-0479">Metal-binding</keyword>
<dbReference type="GO" id="GO:0046872">
    <property type="term" value="F:metal ion binding"/>
    <property type="evidence" value="ECO:0007669"/>
    <property type="project" value="UniProtKB-UniRule"/>
</dbReference>
<dbReference type="Pfam" id="PF02424">
    <property type="entry name" value="ApbE"/>
    <property type="match status" value="1"/>
</dbReference>
<evidence type="ECO:0000313" key="13">
    <source>
        <dbReference type="Proteomes" id="UP000593994"/>
    </source>
</evidence>
<evidence type="ECO:0000256" key="5">
    <source>
        <dbReference type="ARBA" id="ARBA00022723"/>
    </source>
</evidence>
<feature type="binding site" evidence="11">
    <location>
        <position position="129"/>
    </location>
    <ligand>
        <name>Mg(2+)</name>
        <dbReference type="ChEBI" id="CHEBI:18420"/>
    </ligand>
</feature>
<evidence type="ECO:0000256" key="1">
    <source>
        <dbReference type="ARBA" id="ARBA00011955"/>
    </source>
</evidence>
<dbReference type="AlphaFoldDB" id="A0A7S7LXS7"/>
<dbReference type="InterPro" id="IPR003374">
    <property type="entry name" value="ApbE-like_sf"/>
</dbReference>
<evidence type="ECO:0000256" key="10">
    <source>
        <dbReference type="PIRNR" id="PIRNR006268"/>
    </source>
</evidence>
<dbReference type="GO" id="GO:0016740">
    <property type="term" value="F:transferase activity"/>
    <property type="evidence" value="ECO:0007669"/>
    <property type="project" value="UniProtKB-UniRule"/>
</dbReference>
<dbReference type="Gene3D" id="3.10.520.10">
    <property type="entry name" value="ApbE-like domains"/>
    <property type="match status" value="1"/>
</dbReference>
<comment type="cofactor">
    <cofactor evidence="11">
        <name>Mg(2+)</name>
        <dbReference type="ChEBI" id="CHEBI:18420"/>
    </cofactor>
    <cofactor evidence="11">
        <name>Mn(2+)</name>
        <dbReference type="ChEBI" id="CHEBI:29035"/>
    </cofactor>
    <text evidence="11">Magnesium. Can also use manganese.</text>
</comment>
<evidence type="ECO:0000256" key="8">
    <source>
        <dbReference type="ARBA" id="ARBA00031306"/>
    </source>
</evidence>
<evidence type="ECO:0000313" key="12">
    <source>
        <dbReference type="EMBL" id="QOY53438.1"/>
    </source>
</evidence>
<keyword evidence="13" id="KW-1185">Reference proteome</keyword>
<dbReference type="Proteomes" id="UP000593994">
    <property type="component" value="Chromosome"/>
</dbReference>
<keyword evidence="3 10" id="KW-0285">Flavoprotein</keyword>
<dbReference type="EC" id="2.7.1.180" evidence="1 10"/>
<feature type="binding site" evidence="11">
    <location>
        <position position="239"/>
    </location>
    <ligand>
        <name>Mg(2+)</name>
        <dbReference type="ChEBI" id="CHEBI:18420"/>
    </ligand>
</feature>
<keyword evidence="6 10" id="KW-0274">FAD</keyword>
<keyword evidence="4 10" id="KW-0808">Transferase</keyword>
<evidence type="ECO:0000256" key="7">
    <source>
        <dbReference type="ARBA" id="ARBA00022842"/>
    </source>
</evidence>
<evidence type="ECO:0000256" key="3">
    <source>
        <dbReference type="ARBA" id="ARBA00022630"/>
    </source>
</evidence>
<dbReference type="SUPFAM" id="SSF143631">
    <property type="entry name" value="ApbE-like"/>
    <property type="match status" value="1"/>
</dbReference>
<reference evidence="12 13" key="1">
    <citation type="submission" date="2020-05" db="EMBL/GenBank/DDBJ databases">
        <title>Sulfurimonas marisnigri, sp. nov., and Sulfurimonas baltica, sp. nov., manganese oxide reducing chemolithoautotrophs of the class Epsilonproteobacteria isolated from the pelagic redoxclines of the Black and Baltic Seas and emended description of the genus Sulfurimonas.</title>
        <authorList>
            <person name="Henkel J.V."/>
            <person name="Laudan C."/>
            <person name="Werner J."/>
            <person name="Neu T."/>
            <person name="Plewe S."/>
            <person name="Sproer C."/>
            <person name="Bunk B."/>
            <person name="Schulz-Vogt H.N."/>
        </authorList>
    </citation>
    <scope>NUCLEOTIDE SEQUENCE [LARGE SCALE GENOMIC DNA]</scope>
    <source>
        <strain evidence="12 13">GD2</strain>
    </source>
</reference>
<evidence type="ECO:0000256" key="2">
    <source>
        <dbReference type="ARBA" id="ARBA00016337"/>
    </source>
</evidence>
<name>A0A7S7LXS7_9BACT</name>
<dbReference type="PANTHER" id="PTHR30040:SF2">
    <property type="entry name" value="FAD:PROTEIN FMN TRANSFERASE"/>
    <property type="match status" value="1"/>
</dbReference>